<reference evidence="1 2" key="1">
    <citation type="submission" date="2015-07" db="EMBL/GenBank/DDBJ databases">
        <title>The genome of Habropoda laboriosa.</title>
        <authorList>
            <person name="Pan H."/>
            <person name="Kapheim K."/>
        </authorList>
    </citation>
    <scope>NUCLEOTIDE SEQUENCE [LARGE SCALE GENOMIC DNA]</scope>
    <source>
        <strain evidence="1">0110345459</strain>
    </source>
</reference>
<accession>A0A0L7R729</accession>
<evidence type="ECO:0000313" key="1">
    <source>
        <dbReference type="EMBL" id="KOC66639.1"/>
    </source>
</evidence>
<name>A0A0L7R729_9HYME</name>
<evidence type="ECO:0000313" key="2">
    <source>
        <dbReference type="Proteomes" id="UP000053825"/>
    </source>
</evidence>
<dbReference type="AlphaFoldDB" id="A0A0L7R729"/>
<gene>
    <name evidence="1" type="ORF">WH47_00947</name>
</gene>
<proteinExistence type="predicted"/>
<protein>
    <submittedName>
        <fullName evidence="1">Uncharacterized protein</fullName>
    </submittedName>
</protein>
<sequence>MISGNGKQHRNYCDSRKPDTECKQSILKCRHYTLGLDLNTPRQELVIVKEKLADNKMRIVRYRYTGYVFNFQVTWRYRGISNRDGYSVFIMDINSLIDNNTVNCKNRMLFEVIILPFGYFA</sequence>
<dbReference type="EMBL" id="KQ414645">
    <property type="protein sequence ID" value="KOC66639.1"/>
    <property type="molecule type" value="Genomic_DNA"/>
</dbReference>
<dbReference type="Proteomes" id="UP000053825">
    <property type="component" value="Unassembled WGS sequence"/>
</dbReference>
<keyword evidence="2" id="KW-1185">Reference proteome</keyword>
<organism evidence="1 2">
    <name type="scientific">Habropoda laboriosa</name>
    <dbReference type="NCBI Taxonomy" id="597456"/>
    <lineage>
        <taxon>Eukaryota</taxon>
        <taxon>Metazoa</taxon>
        <taxon>Ecdysozoa</taxon>
        <taxon>Arthropoda</taxon>
        <taxon>Hexapoda</taxon>
        <taxon>Insecta</taxon>
        <taxon>Pterygota</taxon>
        <taxon>Neoptera</taxon>
        <taxon>Endopterygota</taxon>
        <taxon>Hymenoptera</taxon>
        <taxon>Apocrita</taxon>
        <taxon>Aculeata</taxon>
        <taxon>Apoidea</taxon>
        <taxon>Anthophila</taxon>
        <taxon>Apidae</taxon>
        <taxon>Habropoda</taxon>
    </lineage>
</organism>